<dbReference type="EMBL" id="CATNWA010012510">
    <property type="protein sequence ID" value="CAI9563587.1"/>
    <property type="molecule type" value="Genomic_DNA"/>
</dbReference>
<feature type="compositionally biased region" description="Low complexity" evidence="1">
    <location>
        <begin position="196"/>
        <end position="206"/>
    </location>
</feature>
<feature type="region of interest" description="Disordered" evidence="1">
    <location>
        <begin position="196"/>
        <end position="237"/>
    </location>
</feature>
<feature type="region of interest" description="Disordered" evidence="1">
    <location>
        <begin position="21"/>
        <end position="162"/>
    </location>
</feature>
<proteinExistence type="predicted"/>
<evidence type="ECO:0000313" key="3">
    <source>
        <dbReference type="Proteomes" id="UP001162483"/>
    </source>
</evidence>
<gene>
    <name evidence="2" type="ORF">SPARVUS_LOCUS5756165</name>
</gene>
<sequence length="253" mass="27961">MEGFSANGNLLEQLGLISSVLHDDQDSNPNTARSCDSHMADEFPEINGGSGSDTQNPDALEESESINSMGQSSPDLSDNEEEDRLRSEELTHGVTELPAEVSLSGSEPDESEDLAMEREDDREARDAYRSGYQSSSSHPESSQRDTSPSVQSVEELPDMEETSTLQHFNLLSDPIQLPNFFLPPQHLEASMRLLSQSSIPSSSAQQRDGETPIAKGIPFRRRTRQTPKINPDELPEKEAKRIARIFAAQFSNK</sequence>
<dbReference type="Proteomes" id="UP001162483">
    <property type="component" value="Unassembled WGS sequence"/>
</dbReference>
<feature type="compositionally biased region" description="Low complexity" evidence="1">
    <location>
        <begin position="129"/>
        <end position="140"/>
    </location>
</feature>
<dbReference type="PANTHER" id="PTHR21254:SF1">
    <property type="entry name" value="C2 DOMAIN-CONTAINING PROTEIN 3"/>
    <property type="match status" value="1"/>
</dbReference>
<keyword evidence="3" id="KW-1185">Reference proteome</keyword>
<evidence type="ECO:0000313" key="2">
    <source>
        <dbReference type="EMBL" id="CAI9563587.1"/>
    </source>
</evidence>
<dbReference type="PANTHER" id="PTHR21254">
    <property type="entry name" value="C2 DOMAIN-CONTAINING PROTEIN 3"/>
    <property type="match status" value="1"/>
</dbReference>
<reference evidence="2" key="1">
    <citation type="submission" date="2023-05" db="EMBL/GenBank/DDBJ databases">
        <authorList>
            <person name="Stuckert A."/>
        </authorList>
    </citation>
    <scope>NUCLEOTIDE SEQUENCE</scope>
</reference>
<feature type="compositionally biased region" description="Polar residues" evidence="1">
    <location>
        <begin position="65"/>
        <end position="76"/>
    </location>
</feature>
<feature type="compositionally biased region" description="Basic and acidic residues" evidence="1">
    <location>
        <begin position="115"/>
        <end position="128"/>
    </location>
</feature>
<comment type="caution">
    <text evidence="2">The sequence shown here is derived from an EMBL/GenBank/DDBJ whole genome shotgun (WGS) entry which is preliminary data.</text>
</comment>
<evidence type="ECO:0000256" key="1">
    <source>
        <dbReference type="SAM" id="MobiDB-lite"/>
    </source>
</evidence>
<protein>
    <submittedName>
        <fullName evidence="2">Uncharacterized protein</fullName>
    </submittedName>
</protein>
<organism evidence="2 3">
    <name type="scientific">Staurois parvus</name>
    <dbReference type="NCBI Taxonomy" id="386267"/>
    <lineage>
        <taxon>Eukaryota</taxon>
        <taxon>Metazoa</taxon>
        <taxon>Chordata</taxon>
        <taxon>Craniata</taxon>
        <taxon>Vertebrata</taxon>
        <taxon>Euteleostomi</taxon>
        <taxon>Amphibia</taxon>
        <taxon>Batrachia</taxon>
        <taxon>Anura</taxon>
        <taxon>Neobatrachia</taxon>
        <taxon>Ranoidea</taxon>
        <taxon>Ranidae</taxon>
        <taxon>Staurois</taxon>
    </lineage>
</organism>
<accession>A0ABN9CVZ5</accession>
<name>A0ABN9CVZ5_9NEOB</name>